<organism evidence="1 2">
    <name type="scientific">Persea americana</name>
    <name type="common">Avocado</name>
    <dbReference type="NCBI Taxonomy" id="3435"/>
    <lineage>
        <taxon>Eukaryota</taxon>
        <taxon>Viridiplantae</taxon>
        <taxon>Streptophyta</taxon>
        <taxon>Embryophyta</taxon>
        <taxon>Tracheophyta</taxon>
        <taxon>Spermatophyta</taxon>
        <taxon>Magnoliopsida</taxon>
        <taxon>Magnoliidae</taxon>
        <taxon>Laurales</taxon>
        <taxon>Lauraceae</taxon>
        <taxon>Persea</taxon>
    </lineage>
</organism>
<evidence type="ECO:0000313" key="2">
    <source>
        <dbReference type="Proteomes" id="UP001234297"/>
    </source>
</evidence>
<name>A0ACC2MQQ9_PERAE</name>
<dbReference type="Proteomes" id="UP001234297">
    <property type="component" value="Chromosome 1"/>
</dbReference>
<sequence>MDRGVPEMVGPPVDRQKDTPRVRLSRQYVGGQLDHRYRVPRDCNAEGVQRKQALVFLFVAVTSTNCQRANSFLACSVGGLEVPYGCGVTMVISGVFSVGGCYRAAFLENLETTALVSHRRRTRRGRSRYRSSESIEDLFSQEFSHLINLVRQNQQSTSVTAPDRYEQEAQLDGDAAFTVLPRSSSHTPQSRSRRWRRVLSDNDSEGFDNMDSLFGESDSNFSFSNYGALPGESDAVSVSAYGGDSDASVDGSGNLLDREAFVQLGESGLDSDTDIDPMHAGLDQWYSDDQDEDVEWEEADIDGDQTHNGNRAEQNSVHSPRNGGGVLWRMHQTRHTYVTNIYSNSEQYVRNAGDYLDARGFDELLEQLAETDGTRRGAPPAAASFVGSLPCIVIGSEHDKKHDGLVCAVCKDPLAVATKASQLPCSHLYHPACILPWLRTRNSCPVCRYELPTDDRDYEEGKRNAGTMIEIHDIQQRDLSEDSSSDITSDDEADEILNFTNGRAEQGNLGEMNHTSDRSNGEGRRRGWLVLAAAPISKGKGGGGGLYFRGKIGSPQRKLAGLFHGGLVTNWECSLIKIMMHGCNKDMWYIGSLSPFLEGGGFMISVGDNKVQMSVLEPVLDGEKTDT</sequence>
<dbReference type="EMBL" id="CM056809">
    <property type="protein sequence ID" value="KAJ8647838.1"/>
    <property type="molecule type" value="Genomic_DNA"/>
</dbReference>
<accession>A0ACC2MQQ9</accession>
<keyword evidence="2" id="KW-1185">Reference proteome</keyword>
<evidence type="ECO:0000313" key="1">
    <source>
        <dbReference type="EMBL" id="KAJ8647838.1"/>
    </source>
</evidence>
<gene>
    <name evidence="1" type="ORF">MRB53_000861</name>
</gene>
<comment type="caution">
    <text evidence="1">The sequence shown here is derived from an EMBL/GenBank/DDBJ whole genome shotgun (WGS) entry which is preliminary data.</text>
</comment>
<protein>
    <submittedName>
        <fullName evidence="1">Uncharacterized protein</fullName>
    </submittedName>
</protein>
<reference evidence="1 2" key="1">
    <citation type="journal article" date="2022" name="Hortic Res">
        <title>A haplotype resolved chromosomal level avocado genome allows analysis of novel avocado genes.</title>
        <authorList>
            <person name="Nath O."/>
            <person name="Fletcher S.J."/>
            <person name="Hayward A."/>
            <person name="Shaw L.M."/>
            <person name="Masouleh A.K."/>
            <person name="Furtado A."/>
            <person name="Henry R.J."/>
            <person name="Mitter N."/>
        </authorList>
    </citation>
    <scope>NUCLEOTIDE SEQUENCE [LARGE SCALE GENOMIC DNA]</scope>
    <source>
        <strain evidence="2">cv. Hass</strain>
    </source>
</reference>
<proteinExistence type="predicted"/>